<dbReference type="GO" id="GO:0008410">
    <property type="term" value="F:CoA-transferase activity"/>
    <property type="evidence" value="ECO:0007669"/>
    <property type="project" value="TreeGrafter"/>
</dbReference>
<dbReference type="OrthoDB" id="9797653at2"/>
<dbReference type="InterPro" id="IPR023606">
    <property type="entry name" value="CoA-Trfase_III_dom_1_sf"/>
</dbReference>
<evidence type="ECO:0000313" key="3">
    <source>
        <dbReference type="Proteomes" id="UP000291591"/>
    </source>
</evidence>
<protein>
    <submittedName>
        <fullName evidence="2">Crotonobetainyl-CoA:carnitine CoA-transferase CaiB-like acyl-CoA transferase</fullName>
    </submittedName>
</protein>
<sequence length="403" mass="42681">MDNGTGALAGVRVIDLASVVMGPYATQILGDLGADVIKVESPGGDMVRRTHPQRNPGMGALALNVNRNKRSLALDLKSADGRAAFLDLVATADVLVTNMRPGALDRLGLDGETLTAHNPRLVYCRAQGFRSDSELADRAAYDEIVQASSGMVDLMRRATGTPSYAPTILADKVCALTIVYSVLAAVIHQKATGRGQVVEVPMNDTMLAFNLVEHLSGHTFVPEEGPTGFNRSMAAGHQAVETKDGWACILPYTPANIADFFRAAGREDLATDPRFADGAALSAHQEDLYALIAEMSPDRTTDDWARLCADHSIPFAPVLAIDEAENDPYVTEGGVLTESEHPTEGRYRSIGFPVKLSGTPAGMRSPCPSLGQDSVALLRELGRSPEQIDALVSSGVVVSGAAS</sequence>
<dbReference type="Pfam" id="PF02515">
    <property type="entry name" value="CoA_transf_3"/>
    <property type="match status" value="1"/>
</dbReference>
<dbReference type="RefSeq" id="WP_130290897.1">
    <property type="nucleotide sequence ID" value="NZ_SHKL01000001.1"/>
</dbReference>
<dbReference type="Gene3D" id="3.40.50.10540">
    <property type="entry name" value="Crotonobetainyl-coa:carnitine coa-transferase, domain 1"/>
    <property type="match status" value="1"/>
</dbReference>
<dbReference type="SUPFAM" id="SSF89796">
    <property type="entry name" value="CoA-transferase family III (CaiB/BaiF)"/>
    <property type="match status" value="1"/>
</dbReference>
<name>A0A4V2FR06_PSEST</name>
<dbReference type="InterPro" id="IPR050483">
    <property type="entry name" value="CoA-transferase_III_domain"/>
</dbReference>
<dbReference type="PANTHER" id="PTHR48207">
    <property type="entry name" value="SUCCINATE--HYDROXYMETHYLGLUTARATE COA-TRANSFERASE"/>
    <property type="match status" value="1"/>
</dbReference>
<comment type="caution">
    <text evidence="2">The sequence shown here is derived from an EMBL/GenBank/DDBJ whole genome shotgun (WGS) entry which is preliminary data.</text>
</comment>
<dbReference type="EMBL" id="SHKL01000001">
    <property type="protein sequence ID" value="RZT86630.1"/>
    <property type="molecule type" value="Genomic_DNA"/>
</dbReference>
<dbReference type="AlphaFoldDB" id="A0A4V2FR06"/>
<dbReference type="PANTHER" id="PTHR48207:SF4">
    <property type="entry name" value="BLL6097 PROTEIN"/>
    <property type="match status" value="1"/>
</dbReference>
<organism evidence="2 3">
    <name type="scientific">Pseudonocardia sediminis</name>
    <dbReference type="NCBI Taxonomy" id="1397368"/>
    <lineage>
        <taxon>Bacteria</taxon>
        <taxon>Bacillati</taxon>
        <taxon>Actinomycetota</taxon>
        <taxon>Actinomycetes</taxon>
        <taxon>Pseudonocardiales</taxon>
        <taxon>Pseudonocardiaceae</taxon>
        <taxon>Pseudonocardia</taxon>
    </lineage>
</organism>
<proteinExistence type="predicted"/>
<reference evidence="2 3" key="1">
    <citation type="submission" date="2019-02" db="EMBL/GenBank/DDBJ databases">
        <title>Sequencing the genomes of 1000 actinobacteria strains.</title>
        <authorList>
            <person name="Klenk H.-P."/>
        </authorList>
    </citation>
    <scope>NUCLEOTIDE SEQUENCE [LARGE SCALE GENOMIC DNA]</scope>
    <source>
        <strain evidence="2 3">DSM 45779</strain>
    </source>
</reference>
<keyword evidence="3" id="KW-1185">Reference proteome</keyword>
<evidence type="ECO:0000256" key="1">
    <source>
        <dbReference type="ARBA" id="ARBA00022679"/>
    </source>
</evidence>
<dbReference type="InterPro" id="IPR044855">
    <property type="entry name" value="CoA-Trfase_III_dom3_sf"/>
</dbReference>
<dbReference type="Gene3D" id="3.30.1540.10">
    <property type="entry name" value="formyl-coa transferase, domain 3"/>
    <property type="match status" value="1"/>
</dbReference>
<dbReference type="InterPro" id="IPR003673">
    <property type="entry name" value="CoA-Trfase_fam_III"/>
</dbReference>
<gene>
    <name evidence="2" type="ORF">EV383_3527</name>
</gene>
<dbReference type="Proteomes" id="UP000291591">
    <property type="component" value="Unassembled WGS sequence"/>
</dbReference>
<evidence type="ECO:0000313" key="2">
    <source>
        <dbReference type="EMBL" id="RZT86630.1"/>
    </source>
</evidence>
<keyword evidence="1 2" id="KW-0808">Transferase</keyword>
<accession>A0A4V2FR06</accession>